<proteinExistence type="inferred from homology"/>
<reference evidence="6" key="1">
    <citation type="journal article" date="2010" name="Nat. Biotechnol.">
        <title>Draft genome sequence of the oilseed species Ricinus communis.</title>
        <authorList>
            <person name="Chan A.P."/>
            <person name="Crabtree J."/>
            <person name="Zhao Q."/>
            <person name="Lorenzi H."/>
            <person name="Orvis J."/>
            <person name="Puiu D."/>
            <person name="Melake-Berhan A."/>
            <person name="Jones K.M."/>
            <person name="Redman J."/>
            <person name="Chen G."/>
            <person name="Cahoon E.B."/>
            <person name="Gedil M."/>
            <person name="Stanke M."/>
            <person name="Haas B.J."/>
            <person name="Wortman J.R."/>
            <person name="Fraser-Liggett C.M."/>
            <person name="Ravel J."/>
            <person name="Rabinowicz P.D."/>
        </authorList>
    </citation>
    <scope>NUCLEOTIDE SEQUENCE [LARGE SCALE GENOMIC DNA]</scope>
    <source>
        <strain evidence="6">cv. Hale</strain>
    </source>
</reference>
<comment type="cofactor">
    <cofactor evidence="1">
        <name>pyrroloquinoline quinone</name>
        <dbReference type="ChEBI" id="CHEBI:58442"/>
    </cofactor>
</comment>
<dbReference type="PANTHER" id="PTHR32303:SF10">
    <property type="entry name" value="OUTER MEMBRANE PROTEIN ASSEMBLY FACTOR BAMB"/>
    <property type="match status" value="1"/>
</dbReference>
<dbReference type="STRING" id="3988.B9RUN9"/>
<evidence type="ECO:0000256" key="1">
    <source>
        <dbReference type="ARBA" id="ARBA00001931"/>
    </source>
</evidence>
<protein>
    <recommendedName>
        <fullName evidence="4">Pyrrolo-quinoline quinone repeat domain-containing protein</fullName>
    </recommendedName>
</protein>
<accession>B9RUN9</accession>
<dbReference type="AlphaFoldDB" id="B9RUN9"/>
<comment type="similarity">
    <text evidence="2">Belongs to the bacterial PQQ dehydrogenase family.</text>
</comment>
<evidence type="ECO:0000256" key="3">
    <source>
        <dbReference type="ARBA" id="ARBA00023002"/>
    </source>
</evidence>
<dbReference type="InterPro" id="IPR015943">
    <property type="entry name" value="WD40/YVTN_repeat-like_dom_sf"/>
</dbReference>
<keyword evidence="6" id="KW-1185">Reference proteome</keyword>
<name>B9RUN9_RICCO</name>
<evidence type="ECO:0000256" key="2">
    <source>
        <dbReference type="ARBA" id="ARBA00008156"/>
    </source>
</evidence>
<dbReference type="PANTHER" id="PTHR32303">
    <property type="entry name" value="QUINOPROTEIN ALCOHOL DEHYDROGENASE (CYTOCHROME C)"/>
    <property type="match status" value="1"/>
</dbReference>
<dbReference type="InParanoid" id="B9RUN9"/>
<evidence type="ECO:0000259" key="4">
    <source>
        <dbReference type="Pfam" id="PF13360"/>
    </source>
</evidence>
<dbReference type="InterPro" id="IPR002372">
    <property type="entry name" value="PQQ_rpt_dom"/>
</dbReference>
<sequence length="182" mass="19082">MMLSIYVNGTMQGLVVAIQKSGFAWAVDRITGSHIRSTEAGPGGLGGGGYWGAAIDEKRVYTNIANSESKIFTLKPSKKNTTAGGWVGMDAKNGEILWSVGDPSNGTASDHVTIANGVLFGGSTYKKGPIYALNARNGRILWLHETEASIYGGVSVSDGCVYFGNGYRGFVAGTSLLAFCIS</sequence>
<dbReference type="Pfam" id="PF13360">
    <property type="entry name" value="PQQ_2"/>
    <property type="match status" value="1"/>
</dbReference>
<evidence type="ECO:0000313" key="5">
    <source>
        <dbReference type="EMBL" id="EEF45026.1"/>
    </source>
</evidence>
<dbReference type="eggNOG" id="ENOG502QUFM">
    <property type="taxonomic scope" value="Eukaryota"/>
</dbReference>
<dbReference type="Proteomes" id="UP000008311">
    <property type="component" value="Unassembled WGS sequence"/>
</dbReference>
<gene>
    <name evidence="5" type="ORF">RCOM_0855140</name>
</gene>
<organism evidence="5 6">
    <name type="scientific">Ricinus communis</name>
    <name type="common">Castor bean</name>
    <dbReference type="NCBI Taxonomy" id="3988"/>
    <lineage>
        <taxon>Eukaryota</taxon>
        <taxon>Viridiplantae</taxon>
        <taxon>Streptophyta</taxon>
        <taxon>Embryophyta</taxon>
        <taxon>Tracheophyta</taxon>
        <taxon>Spermatophyta</taxon>
        <taxon>Magnoliopsida</taxon>
        <taxon>eudicotyledons</taxon>
        <taxon>Gunneridae</taxon>
        <taxon>Pentapetalae</taxon>
        <taxon>rosids</taxon>
        <taxon>fabids</taxon>
        <taxon>Malpighiales</taxon>
        <taxon>Euphorbiaceae</taxon>
        <taxon>Acalyphoideae</taxon>
        <taxon>Acalypheae</taxon>
        <taxon>Ricinus</taxon>
    </lineage>
</organism>
<keyword evidence="3" id="KW-0560">Oxidoreductase</keyword>
<dbReference type="Gene3D" id="2.130.10.10">
    <property type="entry name" value="YVTN repeat-like/Quinoprotein amine dehydrogenase"/>
    <property type="match status" value="1"/>
</dbReference>
<evidence type="ECO:0000313" key="6">
    <source>
        <dbReference type="Proteomes" id="UP000008311"/>
    </source>
</evidence>
<feature type="domain" description="Pyrrolo-quinoline quinone repeat" evidence="4">
    <location>
        <begin position="87"/>
        <end position="163"/>
    </location>
</feature>
<dbReference type="EMBL" id="EQ973817">
    <property type="protein sequence ID" value="EEF45026.1"/>
    <property type="molecule type" value="Genomic_DNA"/>
</dbReference>
<dbReference type="SUPFAM" id="SSF50998">
    <property type="entry name" value="Quinoprotein alcohol dehydrogenase-like"/>
    <property type="match status" value="1"/>
</dbReference>
<dbReference type="GO" id="GO:0016491">
    <property type="term" value="F:oxidoreductase activity"/>
    <property type="evidence" value="ECO:0007669"/>
    <property type="project" value="UniProtKB-KW"/>
</dbReference>
<dbReference type="InterPro" id="IPR011047">
    <property type="entry name" value="Quinoprotein_ADH-like_sf"/>
</dbReference>